<keyword evidence="3" id="KW-0732">Signal</keyword>
<evidence type="ECO:0000313" key="5">
    <source>
        <dbReference type="Proteomes" id="UP001596074"/>
    </source>
</evidence>
<dbReference type="RefSeq" id="WP_378284389.1">
    <property type="nucleotide sequence ID" value="NZ_JBHSON010000035.1"/>
</dbReference>
<reference evidence="5" key="1">
    <citation type="journal article" date="2019" name="Int. J. Syst. Evol. Microbiol.">
        <title>The Global Catalogue of Microorganisms (GCM) 10K type strain sequencing project: providing services to taxonomists for standard genome sequencing and annotation.</title>
        <authorList>
            <consortium name="The Broad Institute Genomics Platform"/>
            <consortium name="The Broad Institute Genome Sequencing Center for Infectious Disease"/>
            <person name="Wu L."/>
            <person name="Ma J."/>
        </authorList>
    </citation>
    <scope>NUCLEOTIDE SEQUENCE [LARGE SCALE GENOMIC DNA]</scope>
    <source>
        <strain evidence="5">KCTC 42087</strain>
    </source>
</reference>
<dbReference type="EMBL" id="JBHSON010000035">
    <property type="protein sequence ID" value="MFC5748707.1"/>
    <property type="molecule type" value="Genomic_DNA"/>
</dbReference>
<evidence type="ECO:0008006" key="6">
    <source>
        <dbReference type="Google" id="ProtNLM"/>
    </source>
</evidence>
<protein>
    <recommendedName>
        <fullName evidence="6">LPXTG cell wall anchor domain-containing protein</fullName>
    </recommendedName>
</protein>
<keyword evidence="2" id="KW-1133">Transmembrane helix</keyword>
<feature type="signal peptide" evidence="3">
    <location>
        <begin position="1"/>
        <end position="42"/>
    </location>
</feature>
<organism evidence="4 5">
    <name type="scientific">Actinomadura rugatobispora</name>
    <dbReference type="NCBI Taxonomy" id="1994"/>
    <lineage>
        <taxon>Bacteria</taxon>
        <taxon>Bacillati</taxon>
        <taxon>Actinomycetota</taxon>
        <taxon>Actinomycetes</taxon>
        <taxon>Streptosporangiales</taxon>
        <taxon>Thermomonosporaceae</taxon>
        <taxon>Actinomadura</taxon>
    </lineage>
</organism>
<sequence length="113" mass="10831">MAAVFQRCLLVLALTVGAAAGVATVTTTAGLGGLGVSAVAQADDDPDDDDDDDDGGGAPPARGGDDKQPRGGVDTGHGGTADDSTAWAIGALLGAAALTGGGLLWTRRRGTAG</sequence>
<feature type="region of interest" description="Disordered" evidence="1">
    <location>
        <begin position="38"/>
        <end position="81"/>
    </location>
</feature>
<accession>A0ABW1A217</accession>
<evidence type="ECO:0000256" key="3">
    <source>
        <dbReference type="SAM" id="SignalP"/>
    </source>
</evidence>
<name>A0ABW1A217_9ACTN</name>
<feature type="transmembrane region" description="Helical" evidence="2">
    <location>
        <begin position="86"/>
        <end position="105"/>
    </location>
</feature>
<dbReference type="Proteomes" id="UP001596074">
    <property type="component" value="Unassembled WGS sequence"/>
</dbReference>
<feature type="compositionally biased region" description="Acidic residues" evidence="1">
    <location>
        <begin position="42"/>
        <end position="55"/>
    </location>
</feature>
<gene>
    <name evidence="4" type="ORF">ACFPZN_24085</name>
</gene>
<keyword evidence="5" id="KW-1185">Reference proteome</keyword>
<evidence type="ECO:0000256" key="1">
    <source>
        <dbReference type="SAM" id="MobiDB-lite"/>
    </source>
</evidence>
<feature type="chain" id="PRO_5045850091" description="LPXTG cell wall anchor domain-containing protein" evidence="3">
    <location>
        <begin position="43"/>
        <end position="113"/>
    </location>
</feature>
<proteinExistence type="predicted"/>
<evidence type="ECO:0000256" key="2">
    <source>
        <dbReference type="SAM" id="Phobius"/>
    </source>
</evidence>
<keyword evidence="2" id="KW-0472">Membrane</keyword>
<comment type="caution">
    <text evidence="4">The sequence shown here is derived from an EMBL/GenBank/DDBJ whole genome shotgun (WGS) entry which is preliminary data.</text>
</comment>
<evidence type="ECO:0000313" key="4">
    <source>
        <dbReference type="EMBL" id="MFC5748707.1"/>
    </source>
</evidence>
<keyword evidence="2" id="KW-0812">Transmembrane</keyword>